<protein>
    <submittedName>
        <fullName evidence="2">Uncharacterized protein</fullName>
    </submittedName>
</protein>
<sequence length="218" mass="22991">MRRCGGLPCALRATLPCSERHGVRGSLRGLLRRGYGVRDGLLDTGGKICARRRHPARLVSISSSSLSLSCAGQQRPCSRRSRQPWRAGPGTRGGRGPCSLSARLGSSLAGPPSSAPPSQEPPRQPCRTPAPALLRPRPPPLLSSALRRRAASVHPLPGSLRRRCCSSSGAAAATAGSWQRRLPAARCLPAALSPTTNAFLGDLLLTLFLSPSPSQPHR</sequence>
<comment type="caution">
    <text evidence="2">The sequence shown here is derived from an EMBL/GenBank/DDBJ whole genome shotgun (WGS) entry which is preliminary data.</text>
</comment>
<name>A0A8T0VK83_PANVG</name>
<feature type="region of interest" description="Disordered" evidence="1">
    <location>
        <begin position="73"/>
        <end position="141"/>
    </location>
</feature>
<dbReference type="Proteomes" id="UP000823388">
    <property type="component" value="Chromosome 2N"/>
</dbReference>
<feature type="compositionally biased region" description="Pro residues" evidence="1">
    <location>
        <begin position="113"/>
        <end position="124"/>
    </location>
</feature>
<evidence type="ECO:0000256" key="1">
    <source>
        <dbReference type="SAM" id="MobiDB-lite"/>
    </source>
</evidence>
<keyword evidence="3" id="KW-1185">Reference proteome</keyword>
<gene>
    <name evidence="2" type="ORF">PVAP13_2NG504803</name>
</gene>
<dbReference type="EMBL" id="CM029040">
    <property type="protein sequence ID" value="KAG2637191.1"/>
    <property type="molecule type" value="Genomic_DNA"/>
</dbReference>
<organism evidence="2 3">
    <name type="scientific">Panicum virgatum</name>
    <name type="common">Blackwell switchgrass</name>
    <dbReference type="NCBI Taxonomy" id="38727"/>
    <lineage>
        <taxon>Eukaryota</taxon>
        <taxon>Viridiplantae</taxon>
        <taxon>Streptophyta</taxon>
        <taxon>Embryophyta</taxon>
        <taxon>Tracheophyta</taxon>
        <taxon>Spermatophyta</taxon>
        <taxon>Magnoliopsida</taxon>
        <taxon>Liliopsida</taxon>
        <taxon>Poales</taxon>
        <taxon>Poaceae</taxon>
        <taxon>PACMAD clade</taxon>
        <taxon>Panicoideae</taxon>
        <taxon>Panicodae</taxon>
        <taxon>Paniceae</taxon>
        <taxon>Panicinae</taxon>
        <taxon>Panicum</taxon>
        <taxon>Panicum sect. Hiantes</taxon>
    </lineage>
</organism>
<proteinExistence type="predicted"/>
<evidence type="ECO:0000313" key="2">
    <source>
        <dbReference type="EMBL" id="KAG2637191.1"/>
    </source>
</evidence>
<reference evidence="2" key="1">
    <citation type="submission" date="2020-05" db="EMBL/GenBank/DDBJ databases">
        <title>WGS assembly of Panicum virgatum.</title>
        <authorList>
            <person name="Lovell J.T."/>
            <person name="Jenkins J."/>
            <person name="Shu S."/>
            <person name="Juenger T.E."/>
            <person name="Schmutz J."/>
        </authorList>
    </citation>
    <scope>NUCLEOTIDE SEQUENCE</scope>
    <source>
        <strain evidence="2">AP13</strain>
    </source>
</reference>
<dbReference type="AlphaFoldDB" id="A0A8T0VK83"/>
<evidence type="ECO:0000313" key="3">
    <source>
        <dbReference type="Proteomes" id="UP000823388"/>
    </source>
</evidence>
<feature type="compositionally biased region" description="Low complexity" evidence="1">
    <location>
        <begin position="97"/>
        <end position="112"/>
    </location>
</feature>
<accession>A0A8T0VK83</accession>